<dbReference type="InterPro" id="IPR029052">
    <property type="entry name" value="Metallo-depent_PP-like"/>
</dbReference>
<gene>
    <name evidence="2" type="ORF">METZ01_LOCUS392579</name>
</gene>
<organism evidence="2">
    <name type="scientific">marine metagenome</name>
    <dbReference type="NCBI Taxonomy" id="408172"/>
    <lineage>
        <taxon>unclassified sequences</taxon>
        <taxon>metagenomes</taxon>
        <taxon>ecological metagenomes</taxon>
    </lineage>
</organism>
<dbReference type="Gene3D" id="3.60.21.10">
    <property type="match status" value="1"/>
</dbReference>
<reference evidence="2" key="1">
    <citation type="submission" date="2018-05" db="EMBL/GenBank/DDBJ databases">
        <authorList>
            <person name="Lanie J.A."/>
            <person name="Ng W.-L."/>
            <person name="Kazmierczak K.M."/>
            <person name="Andrzejewski T.M."/>
            <person name="Davidsen T.M."/>
            <person name="Wayne K.J."/>
            <person name="Tettelin H."/>
            <person name="Glass J.I."/>
            <person name="Rusch D."/>
            <person name="Podicherti R."/>
            <person name="Tsui H.-C.T."/>
            <person name="Winkler M.E."/>
        </authorList>
    </citation>
    <scope>NUCLEOTIDE SEQUENCE</scope>
</reference>
<dbReference type="Pfam" id="PF00149">
    <property type="entry name" value="Metallophos"/>
    <property type="match status" value="1"/>
</dbReference>
<evidence type="ECO:0000313" key="2">
    <source>
        <dbReference type="EMBL" id="SVD39725.1"/>
    </source>
</evidence>
<dbReference type="GO" id="GO:0016787">
    <property type="term" value="F:hydrolase activity"/>
    <property type="evidence" value="ECO:0007669"/>
    <property type="project" value="InterPro"/>
</dbReference>
<accession>A0A382V122</accession>
<dbReference type="SUPFAM" id="SSF56300">
    <property type="entry name" value="Metallo-dependent phosphatases"/>
    <property type="match status" value="1"/>
</dbReference>
<sequence>VTRFLYLSDSHWGAGDVGYHLQPKYDEHLPELITALKEWMASAGSVDFVLHGGDMVHETKDADIRAAVDRFDLGIPVHLCLGNHDITSAGS</sequence>
<dbReference type="EMBL" id="UINC01148060">
    <property type="protein sequence ID" value="SVD39725.1"/>
    <property type="molecule type" value="Genomic_DNA"/>
</dbReference>
<proteinExistence type="predicted"/>
<feature type="domain" description="Calcineurin-like phosphoesterase" evidence="1">
    <location>
        <begin position="3"/>
        <end position="85"/>
    </location>
</feature>
<evidence type="ECO:0000259" key="1">
    <source>
        <dbReference type="Pfam" id="PF00149"/>
    </source>
</evidence>
<feature type="non-terminal residue" evidence="2">
    <location>
        <position position="91"/>
    </location>
</feature>
<dbReference type="AlphaFoldDB" id="A0A382V122"/>
<dbReference type="InterPro" id="IPR004843">
    <property type="entry name" value="Calcineurin-like_PHP"/>
</dbReference>
<feature type="non-terminal residue" evidence="2">
    <location>
        <position position="1"/>
    </location>
</feature>
<name>A0A382V122_9ZZZZ</name>
<protein>
    <recommendedName>
        <fullName evidence="1">Calcineurin-like phosphoesterase domain-containing protein</fullName>
    </recommendedName>
</protein>